<comment type="caution">
    <text evidence="1">The sequence shown here is derived from an EMBL/GenBank/DDBJ whole genome shotgun (WGS) entry which is preliminary data.</text>
</comment>
<evidence type="ECO:0000313" key="2">
    <source>
        <dbReference type="Proteomes" id="UP001152747"/>
    </source>
</evidence>
<proteinExistence type="predicted"/>
<sequence length="222" mass="25705">MWRKTFAIDGVTVTCKTQDFANIVSNLKSGVVIDDSDDWLSDAVVQKYTPLELIEAARSELSKTPQDKIQASKKGWMAAALSIKILFIKSLKLDVTTYNTLSFFAHLSLDIGDLEFHDQYSLRNCWQVAERLHQEYYGVWEPDFYADYIESDYSKILDNVQHFVVFLSNIDHQNLRDRFHKEFPSSSPSLVFRKQSGNIKIGDTDFEVESTAFYHPERYYGE</sequence>
<name>A0A9P1MUI6_9PELO</name>
<gene>
    <name evidence="1" type="ORF">CAMP_LOCUS74</name>
</gene>
<dbReference type="Proteomes" id="UP001152747">
    <property type="component" value="Unassembled WGS sequence"/>
</dbReference>
<organism evidence="1 2">
    <name type="scientific">Caenorhabditis angaria</name>
    <dbReference type="NCBI Taxonomy" id="860376"/>
    <lineage>
        <taxon>Eukaryota</taxon>
        <taxon>Metazoa</taxon>
        <taxon>Ecdysozoa</taxon>
        <taxon>Nematoda</taxon>
        <taxon>Chromadorea</taxon>
        <taxon>Rhabditida</taxon>
        <taxon>Rhabditina</taxon>
        <taxon>Rhabditomorpha</taxon>
        <taxon>Rhabditoidea</taxon>
        <taxon>Rhabditidae</taxon>
        <taxon>Peloderinae</taxon>
        <taxon>Caenorhabditis</taxon>
    </lineage>
</organism>
<dbReference type="EMBL" id="CANHGI010000001">
    <property type="protein sequence ID" value="CAI5437437.1"/>
    <property type="molecule type" value="Genomic_DNA"/>
</dbReference>
<accession>A0A9P1MUI6</accession>
<keyword evidence="2" id="KW-1185">Reference proteome</keyword>
<dbReference type="AlphaFoldDB" id="A0A9P1MUI6"/>
<dbReference type="Gene3D" id="1.20.120.330">
    <property type="entry name" value="Nucleotidyltransferases domain 2"/>
    <property type="match status" value="1"/>
</dbReference>
<protein>
    <submittedName>
        <fullName evidence="1">Uncharacterized protein</fullName>
    </submittedName>
</protein>
<reference evidence="1" key="1">
    <citation type="submission" date="2022-11" db="EMBL/GenBank/DDBJ databases">
        <authorList>
            <person name="Kikuchi T."/>
        </authorList>
    </citation>
    <scope>NUCLEOTIDE SEQUENCE</scope>
    <source>
        <strain evidence="1">PS1010</strain>
    </source>
</reference>
<evidence type="ECO:0000313" key="1">
    <source>
        <dbReference type="EMBL" id="CAI5437437.1"/>
    </source>
</evidence>